<reference evidence="3" key="1">
    <citation type="submission" date="2024-08" db="EMBL/GenBank/DDBJ databases">
        <authorList>
            <person name="Yu S.T."/>
        </authorList>
    </citation>
    <scope>NUCLEOTIDE SEQUENCE</scope>
    <source>
        <strain evidence="3">R33</strain>
    </source>
</reference>
<dbReference type="AlphaFoldDB" id="A0AB39Y8Z2"/>
<feature type="transmembrane region" description="Helical" evidence="1">
    <location>
        <begin position="248"/>
        <end position="270"/>
    </location>
</feature>
<feature type="transmembrane region" description="Helical" evidence="1">
    <location>
        <begin position="31"/>
        <end position="49"/>
    </location>
</feature>
<feature type="transmembrane region" description="Helical" evidence="1">
    <location>
        <begin position="99"/>
        <end position="123"/>
    </location>
</feature>
<keyword evidence="1" id="KW-1133">Transmembrane helix</keyword>
<dbReference type="InterPro" id="IPR002656">
    <property type="entry name" value="Acyl_transf_3_dom"/>
</dbReference>
<proteinExistence type="predicted"/>
<dbReference type="EC" id="2.3.-.-" evidence="3"/>
<dbReference type="GO" id="GO:0016747">
    <property type="term" value="F:acyltransferase activity, transferring groups other than amino-acyl groups"/>
    <property type="evidence" value="ECO:0007669"/>
    <property type="project" value="InterPro"/>
</dbReference>
<feature type="transmembrane region" description="Helical" evidence="1">
    <location>
        <begin position="69"/>
        <end position="87"/>
    </location>
</feature>
<keyword evidence="3" id="KW-0012">Acyltransferase</keyword>
<evidence type="ECO:0000256" key="1">
    <source>
        <dbReference type="SAM" id="Phobius"/>
    </source>
</evidence>
<gene>
    <name evidence="3" type="ORF">AB5J51_22890</name>
</gene>
<dbReference type="Pfam" id="PF01757">
    <property type="entry name" value="Acyl_transf_3"/>
    <property type="match status" value="1"/>
</dbReference>
<feature type="domain" description="Acyltransferase 3" evidence="2">
    <location>
        <begin position="27"/>
        <end position="375"/>
    </location>
</feature>
<feature type="transmembrane region" description="Helical" evidence="1">
    <location>
        <begin position="299"/>
        <end position="320"/>
    </location>
</feature>
<feature type="transmembrane region" description="Helical" evidence="1">
    <location>
        <begin position="332"/>
        <end position="351"/>
    </location>
</feature>
<organism evidence="3">
    <name type="scientific">Streptomyces sp. R33</name>
    <dbReference type="NCBI Taxonomy" id="3238629"/>
    <lineage>
        <taxon>Bacteria</taxon>
        <taxon>Bacillati</taxon>
        <taxon>Actinomycetota</taxon>
        <taxon>Actinomycetes</taxon>
        <taxon>Kitasatosporales</taxon>
        <taxon>Streptomycetaceae</taxon>
        <taxon>Streptomyces</taxon>
    </lineage>
</organism>
<feature type="transmembrane region" description="Helical" evidence="1">
    <location>
        <begin position="177"/>
        <end position="198"/>
    </location>
</feature>
<accession>A0AB39Y8Z2</accession>
<sequence length="423" mass="45793">MRVRDTPLSRVRWSHGTVAELFSGRDNSLGLLRLLLASAVVVSHARILGFGSREFGYSFASGQTDLGKMSVFGFFILSGILVTRSGNRLPVGRFLWHRALRLLPGLWVCLLVTAFAVAPFLYWRQHGGLTGFWNQGESPFDYVRANFAIRVHQWGISGVLDGAMHKGLTHNRSFDGALWSLEYEVLCYLGVALLVLAGARAGGVVRARRAILAGAAVLGWFVLSEALADPLTNATEIPMRDGMPAVPIVGGFVVNWVFYLGFAFVLGALIEVYKERIPVSDPLGVLAGLTLLATLHYGWFYVVGVPAFAYLLLWLAIRLPKPFRRVGSKHDYSYGIYIYGFVVEQAVAALGGARWGFGVYLALAAGGTLIAAVLSWHLVERPAMRLKDLGRARPAAPGHADGAMGSPAPAVDQDLARAGTAAQ</sequence>
<evidence type="ECO:0000259" key="2">
    <source>
        <dbReference type="Pfam" id="PF01757"/>
    </source>
</evidence>
<keyword evidence="1" id="KW-0472">Membrane</keyword>
<protein>
    <submittedName>
        <fullName evidence="3">Acyltransferase family protein</fullName>
        <ecNumber evidence="3">2.3.-.-</ecNumber>
    </submittedName>
</protein>
<feature type="transmembrane region" description="Helical" evidence="1">
    <location>
        <begin position="210"/>
        <end position="228"/>
    </location>
</feature>
<dbReference type="RefSeq" id="WP_136227452.1">
    <property type="nucleotide sequence ID" value="NZ_CP165727.1"/>
</dbReference>
<evidence type="ECO:0000313" key="3">
    <source>
        <dbReference type="EMBL" id="XDV65586.1"/>
    </source>
</evidence>
<feature type="transmembrane region" description="Helical" evidence="1">
    <location>
        <begin position="357"/>
        <end position="379"/>
    </location>
</feature>
<name>A0AB39Y8Z2_9ACTN</name>
<keyword evidence="1" id="KW-0812">Transmembrane</keyword>
<dbReference type="EMBL" id="CP165727">
    <property type="protein sequence ID" value="XDV65586.1"/>
    <property type="molecule type" value="Genomic_DNA"/>
</dbReference>
<keyword evidence="3" id="KW-0808">Transferase</keyword>